<organism evidence="3 4">
    <name type="scientific">Natronomonas moolapensis (strain DSM 18674 / CECT 7526 / JCM 14361 / 8.8.11)</name>
    <dbReference type="NCBI Taxonomy" id="268739"/>
    <lineage>
        <taxon>Archaea</taxon>
        <taxon>Methanobacteriati</taxon>
        <taxon>Methanobacteriota</taxon>
        <taxon>Stenosarchaea group</taxon>
        <taxon>Halobacteria</taxon>
        <taxon>Halobacteriales</taxon>
        <taxon>Natronomonadaceae</taxon>
        <taxon>Natronomonas</taxon>
    </lineage>
</organism>
<dbReference type="HOGENOM" id="CLU_1529196_0_0_2"/>
<dbReference type="GeneID" id="14651552"/>
<name>M1XRV8_NATM8</name>
<proteinExistence type="predicted"/>
<keyword evidence="1" id="KW-0472">Membrane</keyword>
<dbReference type="RefSeq" id="WP_015409784.1">
    <property type="nucleotide sequence ID" value="NC_020388.1"/>
</dbReference>
<dbReference type="Proteomes" id="UP000011867">
    <property type="component" value="Chromosome"/>
</dbReference>
<gene>
    <name evidence="3" type="ordered locus">Nmlp_2870</name>
</gene>
<feature type="domain" description="DUF8173" evidence="2">
    <location>
        <begin position="38"/>
        <end position="179"/>
    </location>
</feature>
<feature type="transmembrane region" description="Helical" evidence="1">
    <location>
        <begin position="81"/>
        <end position="100"/>
    </location>
</feature>
<dbReference type="KEGG" id="nmo:Nmlp_2870"/>
<dbReference type="InterPro" id="IPR058486">
    <property type="entry name" value="DUF8173"/>
</dbReference>
<accession>M1XRV8</accession>
<dbReference type="EMBL" id="HF582854">
    <property type="protein sequence ID" value="CCQ37020.1"/>
    <property type="molecule type" value="Genomic_DNA"/>
</dbReference>
<keyword evidence="4" id="KW-1185">Reference proteome</keyword>
<protein>
    <recommendedName>
        <fullName evidence="2">DUF8173 domain-containing protein</fullName>
    </recommendedName>
</protein>
<sequence length="181" mass="18089">MLEPLPALDAALAVDPTLPAGMGPNPGAFPGPRPGGVTSLLGSAVGAFLTTLIVGAILIAAVPDYTRKRMTEVLDEPIGSFIYGVAALIALFVAIVVFVVTLIGIPIAILLAGVAYVLWAVGASIAFLAIGDRLVSHADGWTTPLLVGAAINGGLTLTGIGGIVTFAVGAAGFGTVLRAYL</sequence>
<evidence type="ECO:0000259" key="2">
    <source>
        <dbReference type="Pfam" id="PF26514"/>
    </source>
</evidence>
<dbReference type="Pfam" id="PF26514">
    <property type="entry name" value="DUF8173"/>
    <property type="match status" value="1"/>
</dbReference>
<feature type="transmembrane region" description="Helical" evidence="1">
    <location>
        <begin position="107"/>
        <end position="130"/>
    </location>
</feature>
<dbReference type="eggNOG" id="arCOG04555">
    <property type="taxonomic scope" value="Archaea"/>
</dbReference>
<evidence type="ECO:0000256" key="1">
    <source>
        <dbReference type="SAM" id="Phobius"/>
    </source>
</evidence>
<feature type="transmembrane region" description="Helical" evidence="1">
    <location>
        <begin position="150"/>
        <end position="177"/>
    </location>
</feature>
<feature type="transmembrane region" description="Helical" evidence="1">
    <location>
        <begin position="40"/>
        <end position="61"/>
    </location>
</feature>
<keyword evidence="1" id="KW-0812">Transmembrane</keyword>
<dbReference type="AlphaFoldDB" id="M1XRV8"/>
<evidence type="ECO:0000313" key="4">
    <source>
        <dbReference type="Proteomes" id="UP000011867"/>
    </source>
</evidence>
<keyword evidence="1" id="KW-1133">Transmembrane helix</keyword>
<reference evidence="3 4" key="1">
    <citation type="journal article" date="2013" name="Genome Announc.">
        <title>Genome of the haloarchaeon Natronomonas moolapensis, a neutrophilic member of a previously haloalkaliphilic genus.</title>
        <authorList>
            <person name="Dyall-Smith M.L."/>
            <person name="Pfeiffer F."/>
            <person name="Oberwinkler T."/>
            <person name="Klee K."/>
            <person name="Rampp M."/>
            <person name="Palm P."/>
            <person name="Gross K."/>
            <person name="Schuster S.C."/>
            <person name="Oesterhelt D."/>
        </authorList>
    </citation>
    <scope>NUCLEOTIDE SEQUENCE [LARGE SCALE GENOMIC DNA]</scope>
    <source>
        <strain evidence="4">DSM 18674 / JCM 14361 / 8.8.11</strain>
    </source>
</reference>
<evidence type="ECO:0000313" key="3">
    <source>
        <dbReference type="EMBL" id="CCQ37020.1"/>
    </source>
</evidence>